<evidence type="ECO:0000313" key="3">
    <source>
        <dbReference type="EMBL" id="RIB27882.1"/>
    </source>
</evidence>
<sequence>MSTLFSLFKSSNRNVKESIATINEDPEDIFIIIHVDDIEEEHDAGNITPGMSLLEVRKLLEHKNGIYMGETMKFLTIKNNIQAQISFDKEEKYKVSKILDQDKCIHILKDTTNPSFFQFINKHHLIRGRYFTPDGMEVKIAQQDAFRFKPNCKISFRLELSHSECLNAFSETCKEEVECIFVKHLISKANASVLLAPYSFKFGINFEKFCSKKQQASDSYEFRVAKCMKCSIIIMSDDIEPTEEFKDAIKNALDQETDELKLNEFNKLSEKFGDFFPLETEFGGIIQYQIDSNSNISISSKKNQVGTDIQNISLSHNSERNSSASKYRNNENYVIIGGDTHECKNINIDNIENQKDWLQSLRDCDKWGLINYLKIASIYELLDYELKMKFLRVFGQKMLHSDVIEVTFNETNITNRVEREIFIPNNDILTSMKENKEKYQIYATALHTEENICGVFSVHIEYIFPGNPCLVIQCVKKRETIKFPFSRSRKYKVKVAWMIVGFYSNFNFKPSLLKLKSFTLPNPRQKFYYNHEYNDSNENTDENFSELLKFHNTRTYCLLGLAHFGIKMVKIMKIIGLLLDFIFAKMIIEVGNHAFIHLIW</sequence>
<comment type="caution">
    <text evidence="3">The sequence shown here is derived from an EMBL/GenBank/DDBJ whole genome shotgun (WGS) entry which is preliminary data.</text>
</comment>
<organism evidence="3 4">
    <name type="scientific">Gigaspora rosea</name>
    <dbReference type="NCBI Taxonomy" id="44941"/>
    <lineage>
        <taxon>Eukaryota</taxon>
        <taxon>Fungi</taxon>
        <taxon>Fungi incertae sedis</taxon>
        <taxon>Mucoromycota</taxon>
        <taxon>Glomeromycotina</taxon>
        <taxon>Glomeromycetes</taxon>
        <taxon>Diversisporales</taxon>
        <taxon>Gigasporaceae</taxon>
        <taxon>Gigaspora</taxon>
    </lineage>
</organism>
<evidence type="ECO:0000259" key="1">
    <source>
        <dbReference type="Pfam" id="PF01823"/>
    </source>
</evidence>
<name>A0A397W1F4_9GLOM</name>
<dbReference type="Pfam" id="PF24209">
    <property type="entry name" value="DUF7431"/>
    <property type="match status" value="1"/>
</dbReference>
<evidence type="ECO:0000259" key="2">
    <source>
        <dbReference type="Pfam" id="PF24209"/>
    </source>
</evidence>
<dbReference type="EMBL" id="QKWP01000084">
    <property type="protein sequence ID" value="RIB27882.1"/>
    <property type="molecule type" value="Genomic_DNA"/>
</dbReference>
<dbReference type="STRING" id="44941.A0A397W1F4"/>
<dbReference type="InterPro" id="IPR055854">
    <property type="entry name" value="DUF7431"/>
</dbReference>
<proteinExistence type="predicted"/>
<feature type="domain" description="MACPF" evidence="1">
    <location>
        <begin position="199"/>
        <end position="385"/>
    </location>
</feature>
<accession>A0A397W1F4</accession>
<keyword evidence="4" id="KW-1185">Reference proteome</keyword>
<dbReference type="InterPro" id="IPR020864">
    <property type="entry name" value="MACPF"/>
</dbReference>
<dbReference type="Pfam" id="PF01823">
    <property type="entry name" value="MACPF"/>
    <property type="match status" value="1"/>
</dbReference>
<reference evidence="3 4" key="1">
    <citation type="submission" date="2018-06" db="EMBL/GenBank/DDBJ databases">
        <title>Comparative genomics reveals the genomic features of Rhizophagus irregularis, R. cerebriforme, R. diaphanum and Gigaspora rosea, and their symbiotic lifestyle signature.</title>
        <authorList>
            <person name="Morin E."/>
            <person name="San Clemente H."/>
            <person name="Chen E.C.H."/>
            <person name="De La Providencia I."/>
            <person name="Hainaut M."/>
            <person name="Kuo A."/>
            <person name="Kohler A."/>
            <person name="Murat C."/>
            <person name="Tang N."/>
            <person name="Roy S."/>
            <person name="Loubradou J."/>
            <person name="Henrissat B."/>
            <person name="Grigoriev I.V."/>
            <person name="Corradi N."/>
            <person name="Roux C."/>
            <person name="Martin F.M."/>
        </authorList>
    </citation>
    <scope>NUCLEOTIDE SEQUENCE [LARGE SCALE GENOMIC DNA]</scope>
    <source>
        <strain evidence="3 4">DAOM 194757</strain>
    </source>
</reference>
<dbReference type="AlphaFoldDB" id="A0A397W1F4"/>
<evidence type="ECO:0000313" key="4">
    <source>
        <dbReference type="Proteomes" id="UP000266673"/>
    </source>
</evidence>
<feature type="domain" description="DUF7431" evidence="2">
    <location>
        <begin position="404"/>
        <end position="515"/>
    </location>
</feature>
<gene>
    <name evidence="3" type="ORF">C2G38_2028966</name>
</gene>
<dbReference type="OrthoDB" id="2409217at2759"/>
<dbReference type="Proteomes" id="UP000266673">
    <property type="component" value="Unassembled WGS sequence"/>
</dbReference>
<protein>
    <submittedName>
        <fullName evidence="3">Uncharacterized protein</fullName>
    </submittedName>
</protein>